<accession>A0A2P2QHM9</accession>
<evidence type="ECO:0000256" key="1">
    <source>
        <dbReference type="SAM" id="SignalP"/>
    </source>
</evidence>
<evidence type="ECO:0000313" key="2">
    <source>
        <dbReference type="EMBL" id="MBX66466.1"/>
    </source>
</evidence>
<feature type="chain" id="PRO_5015187061" evidence="1">
    <location>
        <begin position="18"/>
        <end position="52"/>
    </location>
</feature>
<protein>
    <submittedName>
        <fullName evidence="2">Uncharacterized protein</fullName>
    </submittedName>
</protein>
<keyword evidence="1" id="KW-0732">Signal</keyword>
<feature type="signal peptide" evidence="1">
    <location>
        <begin position="1"/>
        <end position="17"/>
    </location>
</feature>
<dbReference type="EMBL" id="GGEC01085982">
    <property type="protein sequence ID" value="MBX66466.1"/>
    <property type="molecule type" value="Transcribed_RNA"/>
</dbReference>
<organism evidence="2">
    <name type="scientific">Rhizophora mucronata</name>
    <name type="common">Asiatic mangrove</name>
    <dbReference type="NCBI Taxonomy" id="61149"/>
    <lineage>
        <taxon>Eukaryota</taxon>
        <taxon>Viridiplantae</taxon>
        <taxon>Streptophyta</taxon>
        <taxon>Embryophyta</taxon>
        <taxon>Tracheophyta</taxon>
        <taxon>Spermatophyta</taxon>
        <taxon>Magnoliopsida</taxon>
        <taxon>eudicotyledons</taxon>
        <taxon>Gunneridae</taxon>
        <taxon>Pentapetalae</taxon>
        <taxon>rosids</taxon>
        <taxon>fabids</taxon>
        <taxon>Malpighiales</taxon>
        <taxon>Rhizophoraceae</taxon>
        <taxon>Rhizophora</taxon>
    </lineage>
</organism>
<reference evidence="2" key="1">
    <citation type="submission" date="2018-02" db="EMBL/GenBank/DDBJ databases">
        <title>Rhizophora mucronata_Transcriptome.</title>
        <authorList>
            <person name="Meera S.P."/>
            <person name="Sreeshan A."/>
            <person name="Augustine A."/>
        </authorList>
    </citation>
    <scope>NUCLEOTIDE SEQUENCE</scope>
    <source>
        <tissue evidence="2">Leaf</tissue>
    </source>
</reference>
<proteinExistence type="predicted"/>
<sequence length="52" mass="5640">MAASIILFNLMMHFVLRVQQVTTNSSPCMVTNDNPINTTAKVSASTKGGNKR</sequence>
<dbReference type="AlphaFoldDB" id="A0A2P2QHM9"/>
<name>A0A2P2QHM9_RHIMU</name>